<dbReference type="PRINTS" id="PR01543">
    <property type="entry name" value="ANATRNSFRASE"/>
</dbReference>
<keyword evidence="3" id="KW-0808">Transferase</keyword>
<dbReference type="Gene3D" id="2.40.128.150">
    <property type="entry name" value="Cysteine proteinases"/>
    <property type="match status" value="1"/>
</dbReference>
<dbReference type="PANTHER" id="PTHR11786">
    <property type="entry name" value="N-HYDROXYARYLAMINE O-ACETYLTRANSFERASE"/>
    <property type="match status" value="1"/>
</dbReference>
<dbReference type="InterPro" id="IPR001447">
    <property type="entry name" value="Arylamine_N-AcTrfase"/>
</dbReference>
<proteinExistence type="inferred from homology"/>
<dbReference type="EMBL" id="QWFA01000008">
    <property type="protein sequence ID" value="ROV69991.1"/>
    <property type="molecule type" value="Genomic_DNA"/>
</dbReference>
<name>A0A423V5U5_STRGL</name>
<dbReference type="InterPro" id="IPR038765">
    <property type="entry name" value="Papain-like_cys_pep_sf"/>
</dbReference>
<evidence type="ECO:0000313" key="4">
    <source>
        <dbReference type="Proteomes" id="UP000285596"/>
    </source>
</evidence>
<protein>
    <submittedName>
        <fullName evidence="3">Acetyltransferase</fullName>
    </submittedName>
</protein>
<dbReference type="RefSeq" id="WP_118899683.1">
    <property type="nucleotide sequence ID" value="NZ_QWFA01000008.1"/>
</dbReference>
<comment type="similarity">
    <text evidence="1 2">Belongs to the arylamine N-acetyltransferase family.</text>
</comment>
<reference evidence="3 4" key="1">
    <citation type="submission" date="2018-08" db="EMBL/GenBank/DDBJ databases">
        <title>Streptomyces globisporus 1912-4Crt, whole genome shotgun sequence.</title>
        <authorList>
            <person name="Matselyukh B."/>
        </authorList>
    </citation>
    <scope>NUCLEOTIDE SEQUENCE [LARGE SCALE GENOMIC DNA]</scope>
    <source>
        <strain evidence="3 4">1912-4Crt</strain>
    </source>
</reference>
<comment type="caution">
    <text evidence="3">The sequence shown here is derived from an EMBL/GenBank/DDBJ whole genome shotgun (WGS) entry which is preliminary data.</text>
</comment>
<dbReference type="AlphaFoldDB" id="A0A423V5U5"/>
<dbReference type="Pfam" id="PF00797">
    <property type="entry name" value="Acetyltransf_2"/>
    <property type="match status" value="1"/>
</dbReference>
<dbReference type="SUPFAM" id="SSF54001">
    <property type="entry name" value="Cysteine proteinases"/>
    <property type="match status" value="1"/>
</dbReference>
<gene>
    <name evidence="3" type="ORF">D3105_02875</name>
</gene>
<dbReference type="GO" id="GO:0016407">
    <property type="term" value="F:acetyltransferase activity"/>
    <property type="evidence" value="ECO:0007669"/>
    <property type="project" value="InterPro"/>
</dbReference>
<evidence type="ECO:0000256" key="1">
    <source>
        <dbReference type="ARBA" id="ARBA00006547"/>
    </source>
</evidence>
<organism evidence="3 4">
    <name type="scientific">Streptomyces globisporus</name>
    <dbReference type="NCBI Taxonomy" id="1908"/>
    <lineage>
        <taxon>Bacteria</taxon>
        <taxon>Bacillati</taxon>
        <taxon>Actinomycetota</taxon>
        <taxon>Actinomycetes</taxon>
        <taxon>Kitasatosporales</taxon>
        <taxon>Streptomycetaceae</taxon>
        <taxon>Streptomyces</taxon>
    </lineage>
</organism>
<dbReference type="PANTHER" id="PTHR11786:SF0">
    <property type="entry name" value="ARYLAMINE N-ACETYLTRANSFERASE 4-RELATED"/>
    <property type="match status" value="1"/>
</dbReference>
<dbReference type="Proteomes" id="UP000285596">
    <property type="component" value="Unassembled WGS sequence"/>
</dbReference>
<accession>A0A423V5U5</accession>
<evidence type="ECO:0000256" key="2">
    <source>
        <dbReference type="RuleBase" id="RU003452"/>
    </source>
</evidence>
<dbReference type="Gene3D" id="3.30.2140.10">
    <property type="entry name" value="Arylamine N-acetyltransferase"/>
    <property type="match status" value="1"/>
</dbReference>
<evidence type="ECO:0000313" key="3">
    <source>
        <dbReference type="EMBL" id="ROV69991.1"/>
    </source>
</evidence>
<sequence length="276" mass="31176">MTLEAMLHRIGHQGRATPDRTTLVALHRRWRRTVPYENLDIQLGRPVSLDPDALTDKLVRRRRGGYCYEQNAGLAMLLRLVGFEVSMVEAGVMRQANEDAMWGNHNALIIDLDGRQWLADAGIGDGFVEPIPLREGPHTQGGFTYLLERLASDTWRFHHHPGATIASYDFRLQPRESADFAARSHELSTSPKSPYVTTLIIARPATGHTLLLLSRTVRQYRADGRSSQVIRDMDEFATTLRKQFCIPLQDLGPDGVGRLWEKAGAQNDLWRARSVE</sequence>